<evidence type="ECO:0000313" key="5">
    <source>
        <dbReference type="EMBL" id="KAK9880581.1"/>
    </source>
</evidence>
<keyword evidence="6" id="KW-1185">Reference proteome</keyword>
<dbReference type="Pfam" id="PF05648">
    <property type="entry name" value="PEX11"/>
    <property type="match status" value="1"/>
</dbReference>
<keyword evidence="3" id="KW-0576">Peroxisome</keyword>
<comment type="caution">
    <text evidence="5">The sequence shown here is derived from an EMBL/GenBank/DDBJ whole genome shotgun (WGS) entry which is preliminary data.</text>
</comment>
<dbReference type="GO" id="GO:0005778">
    <property type="term" value="C:peroxisomal membrane"/>
    <property type="evidence" value="ECO:0007669"/>
    <property type="project" value="UniProtKB-SubCell"/>
</dbReference>
<evidence type="ECO:0000313" key="6">
    <source>
        <dbReference type="Proteomes" id="UP001431783"/>
    </source>
</evidence>
<proteinExistence type="predicted"/>
<name>A0AAW1UIC9_9CUCU</name>
<dbReference type="AlphaFoldDB" id="A0AAW1UIC9"/>
<evidence type="ECO:0000256" key="2">
    <source>
        <dbReference type="ARBA" id="ARBA00023136"/>
    </source>
</evidence>
<accession>A0AAW1UIC9</accession>
<dbReference type="PANTHER" id="PTHR12652:SF50">
    <property type="entry name" value="PEROXIN 11"/>
    <property type="match status" value="1"/>
</dbReference>
<evidence type="ECO:0000256" key="4">
    <source>
        <dbReference type="ARBA" id="ARBA00046271"/>
    </source>
</evidence>
<dbReference type="GO" id="GO:0016559">
    <property type="term" value="P:peroxisome fission"/>
    <property type="evidence" value="ECO:0007669"/>
    <property type="project" value="InterPro"/>
</dbReference>
<evidence type="ECO:0000256" key="3">
    <source>
        <dbReference type="ARBA" id="ARBA00023140"/>
    </source>
</evidence>
<evidence type="ECO:0008006" key="7">
    <source>
        <dbReference type="Google" id="ProtNLM"/>
    </source>
</evidence>
<sequence>METIIRINNQTAGRDKTARLIQYLSKFAWYTLQKNNSNIVEILKNLEYQLGTFRKLLRIGRCADVLHSGLALLRHKDPIVNSVVVYSKIASSLYLLADHFLWLGRSEICDVNMTKWAKLSNKAWLYSIIMNIIRDIYELQKILKLHFLASVQNEDIKHIGHVKNLIWHLLAVLYSRKEVTIDIIKNSCDFFLPYTYLGGTNLSPGTIGILGTISSVAGLLVLIYPSCKLENS</sequence>
<keyword evidence="2" id="KW-0472">Membrane</keyword>
<comment type="subcellular location">
    <subcellularLocation>
        <location evidence="4">Peroxisome membrane</location>
    </subcellularLocation>
</comment>
<dbReference type="Proteomes" id="UP001431783">
    <property type="component" value="Unassembled WGS sequence"/>
</dbReference>
<dbReference type="EMBL" id="JARQZJ010000065">
    <property type="protein sequence ID" value="KAK9880581.1"/>
    <property type="molecule type" value="Genomic_DNA"/>
</dbReference>
<protein>
    <recommendedName>
        <fullName evidence="7">Peroxisomal membrane protein 11B</fullName>
    </recommendedName>
</protein>
<gene>
    <name evidence="5" type="ORF">WA026_011821</name>
</gene>
<reference evidence="5 6" key="1">
    <citation type="submission" date="2023-03" db="EMBL/GenBank/DDBJ databases">
        <title>Genome insight into feeding habits of ladybird beetles.</title>
        <authorList>
            <person name="Li H.-S."/>
            <person name="Huang Y.-H."/>
            <person name="Pang H."/>
        </authorList>
    </citation>
    <scope>NUCLEOTIDE SEQUENCE [LARGE SCALE GENOMIC DNA]</scope>
    <source>
        <strain evidence="5">SYSU_2023b</strain>
        <tissue evidence="5">Whole body</tissue>
    </source>
</reference>
<dbReference type="InterPro" id="IPR008733">
    <property type="entry name" value="PEX11"/>
</dbReference>
<organism evidence="5 6">
    <name type="scientific">Henosepilachna vigintioctopunctata</name>
    <dbReference type="NCBI Taxonomy" id="420089"/>
    <lineage>
        <taxon>Eukaryota</taxon>
        <taxon>Metazoa</taxon>
        <taxon>Ecdysozoa</taxon>
        <taxon>Arthropoda</taxon>
        <taxon>Hexapoda</taxon>
        <taxon>Insecta</taxon>
        <taxon>Pterygota</taxon>
        <taxon>Neoptera</taxon>
        <taxon>Endopterygota</taxon>
        <taxon>Coleoptera</taxon>
        <taxon>Polyphaga</taxon>
        <taxon>Cucujiformia</taxon>
        <taxon>Coccinelloidea</taxon>
        <taxon>Coccinellidae</taxon>
        <taxon>Epilachninae</taxon>
        <taxon>Epilachnini</taxon>
        <taxon>Henosepilachna</taxon>
    </lineage>
</organism>
<dbReference type="PANTHER" id="PTHR12652">
    <property type="entry name" value="PEROXISOMAL BIOGENESIS FACTOR 11"/>
    <property type="match status" value="1"/>
</dbReference>
<evidence type="ECO:0000256" key="1">
    <source>
        <dbReference type="ARBA" id="ARBA00022593"/>
    </source>
</evidence>
<keyword evidence="1" id="KW-0962">Peroxisome biogenesis</keyword>